<comment type="caution">
    <text evidence="5">The sequence shown here is derived from an EMBL/GenBank/DDBJ whole genome shotgun (WGS) entry which is preliminary data.</text>
</comment>
<name>A0AAD8MQ89_9APIA</name>
<protein>
    <submittedName>
        <fullName evidence="5">Nucleolin 1</fullName>
    </submittedName>
</protein>
<feature type="compositionally biased region" description="Acidic residues" evidence="3">
    <location>
        <begin position="104"/>
        <end position="154"/>
    </location>
</feature>
<feature type="domain" description="RRM" evidence="4">
    <location>
        <begin position="277"/>
        <end position="357"/>
    </location>
</feature>
<keyword evidence="1 2" id="KW-0694">RNA-binding</keyword>
<feature type="compositionally biased region" description="Low complexity" evidence="3">
    <location>
        <begin position="38"/>
        <end position="59"/>
    </location>
</feature>
<dbReference type="PANTHER" id="PTHR23236">
    <property type="entry name" value="EUKARYOTIC TRANSLATION INITIATION FACTOR 4B/4H"/>
    <property type="match status" value="1"/>
</dbReference>
<reference evidence="5" key="1">
    <citation type="submission" date="2023-02" db="EMBL/GenBank/DDBJ databases">
        <title>Genome of toxic invasive species Heracleum sosnowskyi carries increased number of genes despite the absence of recent whole-genome duplications.</title>
        <authorList>
            <person name="Schelkunov M."/>
            <person name="Shtratnikova V."/>
            <person name="Makarenko M."/>
            <person name="Klepikova A."/>
            <person name="Omelchenko D."/>
            <person name="Novikova G."/>
            <person name="Obukhova E."/>
            <person name="Bogdanov V."/>
            <person name="Penin A."/>
            <person name="Logacheva M."/>
        </authorList>
    </citation>
    <scope>NUCLEOTIDE SEQUENCE</scope>
    <source>
        <strain evidence="5">Hsosn_3</strain>
        <tissue evidence="5">Leaf</tissue>
    </source>
</reference>
<feature type="compositionally biased region" description="Low complexity" evidence="3">
    <location>
        <begin position="166"/>
        <end position="176"/>
    </location>
</feature>
<dbReference type="GO" id="GO:0008143">
    <property type="term" value="F:poly(A) binding"/>
    <property type="evidence" value="ECO:0007669"/>
    <property type="project" value="TreeGrafter"/>
</dbReference>
<dbReference type="InterPro" id="IPR035979">
    <property type="entry name" value="RBD_domain_sf"/>
</dbReference>
<feature type="compositionally biased region" description="Acidic residues" evidence="3">
    <location>
        <begin position="75"/>
        <end position="93"/>
    </location>
</feature>
<dbReference type="Gene3D" id="3.30.70.330">
    <property type="match status" value="2"/>
</dbReference>
<dbReference type="AlphaFoldDB" id="A0AAD8MQ89"/>
<reference evidence="5" key="2">
    <citation type="submission" date="2023-05" db="EMBL/GenBank/DDBJ databases">
        <authorList>
            <person name="Schelkunov M.I."/>
        </authorList>
    </citation>
    <scope>NUCLEOTIDE SEQUENCE</scope>
    <source>
        <strain evidence="5">Hsosn_3</strain>
        <tissue evidence="5">Leaf</tissue>
    </source>
</reference>
<evidence type="ECO:0000256" key="1">
    <source>
        <dbReference type="ARBA" id="ARBA00022884"/>
    </source>
</evidence>
<evidence type="ECO:0000313" key="5">
    <source>
        <dbReference type="EMBL" id="KAK1385425.1"/>
    </source>
</evidence>
<accession>A0AAD8MQ89</accession>
<evidence type="ECO:0000256" key="2">
    <source>
        <dbReference type="PROSITE-ProRule" id="PRU00176"/>
    </source>
</evidence>
<evidence type="ECO:0000256" key="3">
    <source>
        <dbReference type="SAM" id="MobiDB-lite"/>
    </source>
</evidence>
<dbReference type="Proteomes" id="UP001237642">
    <property type="component" value="Unassembled WGS sequence"/>
</dbReference>
<keyword evidence="6" id="KW-1185">Reference proteome</keyword>
<dbReference type="PROSITE" id="PS50102">
    <property type="entry name" value="RRM"/>
    <property type="match status" value="2"/>
</dbReference>
<dbReference type="InterPro" id="IPR012677">
    <property type="entry name" value="Nucleotide-bd_a/b_plait_sf"/>
</dbReference>
<feature type="domain" description="RRM" evidence="4">
    <location>
        <begin position="179"/>
        <end position="255"/>
    </location>
</feature>
<dbReference type="Pfam" id="PF00076">
    <property type="entry name" value="RRM_1"/>
    <property type="match status" value="2"/>
</dbReference>
<evidence type="ECO:0000313" key="6">
    <source>
        <dbReference type="Proteomes" id="UP001237642"/>
    </source>
</evidence>
<dbReference type="EMBL" id="JAUIZM010000005">
    <property type="protein sequence ID" value="KAK1385425.1"/>
    <property type="molecule type" value="Genomic_DNA"/>
</dbReference>
<gene>
    <name evidence="5" type="ORF">POM88_023160</name>
</gene>
<evidence type="ECO:0000259" key="4">
    <source>
        <dbReference type="PROSITE" id="PS50102"/>
    </source>
</evidence>
<feature type="compositionally biased region" description="Low complexity" evidence="3">
    <location>
        <begin position="10"/>
        <end position="24"/>
    </location>
</feature>
<feature type="region of interest" description="Disordered" evidence="3">
    <location>
        <begin position="258"/>
        <end position="277"/>
    </location>
</feature>
<sequence length="423" mass="44731">MGKSSKKSATKAAVAPAAAAATKPLKNGKREAEAVTEKQQVPAKKQKQNQAALKQAIAKKNAEAKIPKNTKAESGSEDDSDADDSGLEDDEIEIAPVSSKGEDDASEGESGEESGDDDSEDEEMPEGAEDEDGSSEEEGSEEEASGSEEEEEEEKTPKPIAKKATKTPSTPQAAATGGKTLFMGNLSFSVEESDVENFFKEAGEIAQIRLASDREGKFKGFGHVEFATAEAAQEALKLNGGDFLGRQVKLDLAREKGAYTPASGDDSHQKGGKPQGQTVFVRGFDTSDGEEQIRSALEKHFGSCGEIARVSIPQDREGGLKGMAYVEFKESNSTNKALKLNGSELGEGTLTVEEAKPRDNSSGRGGGRGGRFSGGGEVAVAVVVVGEDVEDTNLVWLHLAQEDNFLCQSRKDVVGLGSKQWFS</sequence>
<dbReference type="SUPFAM" id="SSF54928">
    <property type="entry name" value="RNA-binding domain, RBD"/>
    <property type="match status" value="2"/>
</dbReference>
<feature type="region of interest" description="Disordered" evidence="3">
    <location>
        <begin position="1"/>
        <end position="179"/>
    </location>
</feature>
<dbReference type="InterPro" id="IPR000504">
    <property type="entry name" value="RRM_dom"/>
</dbReference>
<dbReference type="SMART" id="SM00360">
    <property type="entry name" value="RRM"/>
    <property type="match status" value="2"/>
</dbReference>
<organism evidence="5 6">
    <name type="scientific">Heracleum sosnowskyi</name>
    <dbReference type="NCBI Taxonomy" id="360622"/>
    <lineage>
        <taxon>Eukaryota</taxon>
        <taxon>Viridiplantae</taxon>
        <taxon>Streptophyta</taxon>
        <taxon>Embryophyta</taxon>
        <taxon>Tracheophyta</taxon>
        <taxon>Spermatophyta</taxon>
        <taxon>Magnoliopsida</taxon>
        <taxon>eudicotyledons</taxon>
        <taxon>Gunneridae</taxon>
        <taxon>Pentapetalae</taxon>
        <taxon>asterids</taxon>
        <taxon>campanulids</taxon>
        <taxon>Apiales</taxon>
        <taxon>Apiaceae</taxon>
        <taxon>Apioideae</taxon>
        <taxon>apioid superclade</taxon>
        <taxon>Tordylieae</taxon>
        <taxon>Tordyliinae</taxon>
        <taxon>Heracleum</taxon>
    </lineage>
</organism>
<dbReference type="PANTHER" id="PTHR23236:SF11">
    <property type="entry name" value="EUKARYOTIC TRANSLATION INITIATION FACTOR 4H"/>
    <property type="match status" value="1"/>
</dbReference>
<proteinExistence type="predicted"/>